<evidence type="ECO:0000256" key="3">
    <source>
        <dbReference type="ARBA" id="ARBA00022695"/>
    </source>
</evidence>
<dbReference type="FunFam" id="3.30.70.270:FF:000020">
    <property type="entry name" value="Transposon Tf2-6 polyprotein-like Protein"/>
    <property type="match status" value="1"/>
</dbReference>
<dbReference type="InterPro" id="IPR021109">
    <property type="entry name" value="Peptidase_aspartic_dom_sf"/>
</dbReference>
<keyword evidence="2 9" id="KW-0808">Transferase</keyword>
<dbReference type="GO" id="GO:0016787">
    <property type="term" value="F:hydrolase activity"/>
    <property type="evidence" value="ECO:0007669"/>
    <property type="project" value="UniProtKB-KW"/>
</dbReference>
<dbReference type="GO" id="GO:0004519">
    <property type="term" value="F:endonuclease activity"/>
    <property type="evidence" value="ECO:0007669"/>
    <property type="project" value="UniProtKB-KW"/>
</dbReference>
<evidence type="ECO:0000256" key="2">
    <source>
        <dbReference type="ARBA" id="ARBA00022679"/>
    </source>
</evidence>
<comment type="caution">
    <text evidence="9">The sequence shown here is derived from an EMBL/GenBank/DDBJ whole genome shotgun (WGS) entry which is preliminary data.</text>
</comment>
<dbReference type="EC" id="2.7.7.49" evidence="1"/>
<dbReference type="PROSITE" id="PS50878">
    <property type="entry name" value="RT_POL"/>
    <property type="match status" value="1"/>
</dbReference>
<dbReference type="PANTHER" id="PTHR37984">
    <property type="entry name" value="PROTEIN CBG26694"/>
    <property type="match status" value="1"/>
</dbReference>
<evidence type="ECO:0000259" key="8">
    <source>
        <dbReference type="PROSITE" id="PS50878"/>
    </source>
</evidence>
<dbReference type="InterPro" id="IPR000477">
    <property type="entry name" value="RT_dom"/>
</dbReference>
<reference evidence="9 10" key="1">
    <citation type="journal article" date="2013" name="J. Biotechnol.">
        <title>Establishment and interpretation of the genome sequence of the phytopathogenic fungus Rhizoctonia solani AG1-IB isolate 7/3/14.</title>
        <authorList>
            <person name="Wibberg D.W."/>
            <person name="Jelonek L.J."/>
            <person name="Rupp O.R."/>
            <person name="Hennig M.H."/>
            <person name="Eikmeyer F.E."/>
            <person name="Goesmann A.G."/>
            <person name="Hartmann A.H."/>
            <person name="Borriss R.B."/>
            <person name="Grosch R.G."/>
            <person name="Puehler A.P."/>
            <person name="Schlueter A.S."/>
        </authorList>
    </citation>
    <scope>NUCLEOTIDE SEQUENCE [LARGE SCALE GENOMIC DNA]</scope>
    <source>
        <strain evidence="10">AG1-IB / isolate 7/3/14</strain>
    </source>
</reference>
<evidence type="ECO:0000256" key="1">
    <source>
        <dbReference type="ARBA" id="ARBA00012493"/>
    </source>
</evidence>
<accession>M5CBG3</accession>
<dbReference type="CDD" id="cd09274">
    <property type="entry name" value="RNase_HI_RT_Ty3"/>
    <property type="match status" value="1"/>
</dbReference>
<feature type="domain" description="Reverse transcriptase" evidence="8">
    <location>
        <begin position="159"/>
        <end position="350"/>
    </location>
</feature>
<organism evidence="9 10">
    <name type="scientific">Thanatephorus cucumeris (strain AG1-IB / isolate 7/3/14)</name>
    <name type="common">Lettuce bottom rot fungus</name>
    <name type="synonym">Rhizoctonia solani</name>
    <dbReference type="NCBI Taxonomy" id="1108050"/>
    <lineage>
        <taxon>Eukaryota</taxon>
        <taxon>Fungi</taxon>
        <taxon>Dikarya</taxon>
        <taxon>Basidiomycota</taxon>
        <taxon>Agaricomycotina</taxon>
        <taxon>Agaricomycetes</taxon>
        <taxon>Cantharellales</taxon>
        <taxon>Ceratobasidiaceae</taxon>
        <taxon>Rhizoctonia</taxon>
        <taxon>Rhizoctonia solani AG-1</taxon>
    </lineage>
</organism>
<evidence type="ECO:0000256" key="7">
    <source>
        <dbReference type="ARBA" id="ARBA00022918"/>
    </source>
</evidence>
<dbReference type="Proteomes" id="UP000012065">
    <property type="component" value="Unassembled WGS sequence"/>
</dbReference>
<proteinExistence type="predicted"/>
<dbReference type="PANTHER" id="PTHR37984:SF5">
    <property type="entry name" value="PROTEIN NYNRIN-LIKE"/>
    <property type="match status" value="1"/>
</dbReference>
<keyword evidence="3 9" id="KW-0548">Nucleotidyltransferase</keyword>
<name>M5CBG3_THACB</name>
<dbReference type="SUPFAM" id="SSF56672">
    <property type="entry name" value="DNA/RNA polymerases"/>
    <property type="match status" value="1"/>
</dbReference>
<dbReference type="Pfam" id="PF00078">
    <property type="entry name" value="RVT_1"/>
    <property type="match status" value="1"/>
</dbReference>
<dbReference type="InterPro" id="IPR043502">
    <property type="entry name" value="DNA/RNA_pol_sf"/>
</dbReference>
<dbReference type="SUPFAM" id="SSF50630">
    <property type="entry name" value="Acid proteases"/>
    <property type="match status" value="1"/>
</dbReference>
<dbReference type="CDD" id="cd01647">
    <property type="entry name" value="RT_LTR"/>
    <property type="match status" value="1"/>
</dbReference>
<dbReference type="Gene3D" id="3.10.10.10">
    <property type="entry name" value="HIV Type 1 Reverse Transcriptase, subunit A, domain 1"/>
    <property type="match status" value="1"/>
</dbReference>
<dbReference type="Gene3D" id="3.30.70.270">
    <property type="match status" value="2"/>
</dbReference>
<dbReference type="AlphaFoldDB" id="M5CBG3"/>
<evidence type="ECO:0000256" key="6">
    <source>
        <dbReference type="ARBA" id="ARBA00022801"/>
    </source>
</evidence>
<keyword evidence="5" id="KW-0255">Endonuclease</keyword>
<dbReference type="EMBL" id="CAOJ01017057">
    <property type="protein sequence ID" value="CCO37343.1"/>
    <property type="molecule type" value="Genomic_DNA"/>
</dbReference>
<dbReference type="HOGENOM" id="CLU_000384_33_10_1"/>
<evidence type="ECO:0000313" key="10">
    <source>
        <dbReference type="Proteomes" id="UP000012065"/>
    </source>
</evidence>
<dbReference type="CDD" id="cd00303">
    <property type="entry name" value="retropepsin_like"/>
    <property type="match status" value="1"/>
</dbReference>
<dbReference type="InterPro" id="IPR041373">
    <property type="entry name" value="RT_RNaseH"/>
</dbReference>
<dbReference type="Gene3D" id="2.40.70.10">
    <property type="entry name" value="Acid Proteases"/>
    <property type="match status" value="1"/>
</dbReference>
<protein>
    <recommendedName>
        <fullName evidence="1">RNA-directed DNA polymerase</fullName>
        <ecNumber evidence="1">2.7.7.49</ecNumber>
    </recommendedName>
</protein>
<keyword evidence="6" id="KW-0378">Hydrolase</keyword>
<evidence type="ECO:0000256" key="4">
    <source>
        <dbReference type="ARBA" id="ARBA00022722"/>
    </source>
</evidence>
<keyword evidence="7" id="KW-0695">RNA-directed DNA polymerase</keyword>
<dbReference type="Pfam" id="PF17917">
    <property type="entry name" value="RT_RNaseH"/>
    <property type="match status" value="1"/>
</dbReference>
<evidence type="ECO:0000313" key="9">
    <source>
        <dbReference type="EMBL" id="CCO37343.1"/>
    </source>
</evidence>
<dbReference type="GO" id="GO:0003964">
    <property type="term" value="F:RNA-directed DNA polymerase activity"/>
    <property type="evidence" value="ECO:0007669"/>
    <property type="project" value="UniProtKB-KW"/>
</dbReference>
<gene>
    <name evidence="9" type="primary">pol</name>
    <name evidence="9" type="ORF">BN14_11498</name>
</gene>
<sequence>MLIPVLLDTGASRNFVHPETVATAGLTTQQLNKPVKFTDINGVTSTVTRYCKLELERRGEKFKITALVHPIKVPAKVIVGITDLAEPKIEQLASAEELKIPEHLTVVCDVFDPKRVPLVQGGTHFTIETTGPLPAPAKPYPVSAQHKEEEKKQLQELLSSQRIRHAQNPVTAAPAFFVKKQCKNCHQLRCTCGKRDHEWRWVIDYRKLNAVTPQDPFPLPNIPATLDKFARYARYTKLDLDVAFHTFPIAEADKHKTAFVTDDGIYEFNVMPFGVKNAPAMLQRTMNRILAKYPWCTVYMDDILIGADNSTELKVREILVMKELLNYGFRVKLRKCRFDVSTVDHLGFILAPDGVRPDKDKTAGIRDFPMPTTKRDVQAFLGLTNYYRAFVPNYSAIAVPLTDMTKKDAPSDFPGLTGNALKAFDTLRLHWDKPNALAPYDPDQPVTLITDASDEAYGIILEQGGRPLVFSSGKFTATERNWTVTDRELFACVQAHKRFGYMLQGQVEWHTDHKALEALRGNLADTPRRVRWREFLEPFPFVIKYVPGETMKADAMTRHSAYEGGFGAIRTVLDEDRFGDYGRTDIERE</sequence>
<keyword evidence="4" id="KW-0540">Nuclease</keyword>
<evidence type="ECO:0000256" key="5">
    <source>
        <dbReference type="ARBA" id="ARBA00022759"/>
    </source>
</evidence>
<dbReference type="InterPro" id="IPR043128">
    <property type="entry name" value="Rev_trsase/Diguanyl_cyclase"/>
</dbReference>
<dbReference type="Pfam" id="PF13650">
    <property type="entry name" value="Asp_protease_2"/>
    <property type="match status" value="1"/>
</dbReference>
<dbReference type="InterPro" id="IPR050951">
    <property type="entry name" value="Retrovirus_Pol_polyprotein"/>
</dbReference>